<evidence type="ECO:0000313" key="3">
    <source>
        <dbReference type="Proteomes" id="UP001174909"/>
    </source>
</evidence>
<reference evidence="2" key="1">
    <citation type="submission" date="2023-03" db="EMBL/GenBank/DDBJ databases">
        <authorList>
            <person name="Steffen K."/>
            <person name="Cardenas P."/>
        </authorList>
    </citation>
    <scope>NUCLEOTIDE SEQUENCE</scope>
</reference>
<proteinExistence type="predicted"/>
<dbReference type="GO" id="GO:0004029">
    <property type="term" value="F:aldehyde dehydrogenase (NAD+) activity"/>
    <property type="evidence" value="ECO:0007669"/>
    <property type="project" value="TreeGrafter"/>
</dbReference>
<evidence type="ECO:0000313" key="2">
    <source>
        <dbReference type="EMBL" id="CAI8043086.1"/>
    </source>
</evidence>
<dbReference type="Pfam" id="PF01370">
    <property type="entry name" value="Epimerase"/>
    <property type="match status" value="1"/>
</dbReference>
<dbReference type="InterPro" id="IPR036291">
    <property type="entry name" value="NAD(P)-bd_dom_sf"/>
</dbReference>
<dbReference type="InterPro" id="IPR017829">
    <property type="entry name" value="Hopanoid-assoc_sugar_epimerase"/>
</dbReference>
<dbReference type="CDD" id="cd05228">
    <property type="entry name" value="AR_FR_like_1_SDR_e"/>
    <property type="match status" value="1"/>
</dbReference>
<name>A0AA35TA13_GEOBA</name>
<dbReference type="SUPFAM" id="SSF51735">
    <property type="entry name" value="NAD(P)-binding Rossmann-fold domains"/>
    <property type="match status" value="1"/>
</dbReference>
<sequence>MTALVTGATGFIGGNLARALWQRGEKVHALVRPGANDIAIRGTGVQQFAGDLLDMDSLHRAAEGCDSVFHCAAVYAFWSRRPEGIYAANVQGTRNVIETALKVGMRRAVFTSSVSTIGWPDAPGKANEETPVNPKLLVGHYKRSKFQAEQEALTANEKGLPVIVVNSCAPVGKWDVKPNPTGRIPLDFARGRIPGYMDTGMNLVDVDDVAEGHILAMERGRPGQRYILGNRNLTLLQVFRMLADITGRRVPRFRFPYPLILGAAYVDQWIQGAIMGQTPRIPVEGIRVARHPMYVTSQKAVEELGMPQNSVEIALEKAVRWFADHGYIGTRS</sequence>
<dbReference type="NCBIfam" id="TIGR03466">
    <property type="entry name" value="HpnA"/>
    <property type="match status" value="1"/>
</dbReference>
<dbReference type="InterPro" id="IPR001509">
    <property type="entry name" value="Epimerase_deHydtase"/>
</dbReference>
<comment type="caution">
    <text evidence="2">The sequence shown here is derived from an EMBL/GenBank/DDBJ whole genome shotgun (WGS) entry which is preliminary data.</text>
</comment>
<gene>
    <name evidence="2" type="ORF">GBAR_LOCUS23911</name>
</gene>
<dbReference type="InterPro" id="IPR057326">
    <property type="entry name" value="KR_dom"/>
</dbReference>
<protein>
    <submittedName>
        <fullName evidence="2">Dihydroflavonol 4-reductase</fullName>
    </submittedName>
</protein>
<keyword evidence="3" id="KW-1185">Reference proteome</keyword>
<accession>A0AA35TA13</accession>
<dbReference type="AlphaFoldDB" id="A0AA35TA13"/>
<dbReference type="InterPro" id="IPR051783">
    <property type="entry name" value="NAD(P)-dependent_oxidoreduct"/>
</dbReference>
<feature type="domain" description="Ketoreductase" evidence="1">
    <location>
        <begin position="1"/>
        <end position="174"/>
    </location>
</feature>
<dbReference type="PANTHER" id="PTHR48079:SF6">
    <property type="entry name" value="NAD(P)-BINDING DOMAIN-CONTAINING PROTEIN-RELATED"/>
    <property type="match status" value="1"/>
</dbReference>
<dbReference type="SMART" id="SM00822">
    <property type="entry name" value="PKS_KR"/>
    <property type="match status" value="1"/>
</dbReference>
<dbReference type="Proteomes" id="UP001174909">
    <property type="component" value="Unassembled WGS sequence"/>
</dbReference>
<dbReference type="GO" id="GO:0005737">
    <property type="term" value="C:cytoplasm"/>
    <property type="evidence" value="ECO:0007669"/>
    <property type="project" value="TreeGrafter"/>
</dbReference>
<organism evidence="2 3">
    <name type="scientific">Geodia barretti</name>
    <name type="common">Barrett's horny sponge</name>
    <dbReference type="NCBI Taxonomy" id="519541"/>
    <lineage>
        <taxon>Eukaryota</taxon>
        <taxon>Metazoa</taxon>
        <taxon>Porifera</taxon>
        <taxon>Demospongiae</taxon>
        <taxon>Heteroscleromorpha</taxon>
        <taxon>Tetractinellida</taxon>
        <taxon>Astrophorina</taxon>
        <taxon>Geodiidae</taxon>
        <taxon>Geodia</taxon>
    </lineage>
</organism>
<dbReference type="Gene3D" id="3.40.50.720">
    <property type="entry name" value="NAD(P)-binding Rossmann-like Domain"/>
    <property type="match status" value="1"/>
</dbReference>
<evidence type="ECO:0000259" key="1">
    <source>
        <dbReference type="SMART" id="SM00822"/>
    </source>
</evidence>
<dbReference type="EMBL" id="CASHTH010003300">
    <property type="protein sequence ID" value="CAI8043086.1"/>
    <property type="molecule type" value="Genomic_DNA"/>
</dbReference>
<dbReference type="PANTHER" id="PTHR48079">
    <property type="entry name" value="PROTEIN YEEZ"/>
    <property type="match status" value="1"/>
</dbReference>